<organism evidence="18 19">
    <name type="scientific">Lawsonibacter faecis</name>
    <dbReference type="NCBI Taxonomy" id="2763052"/>
    <lineage>
        <taxon>Bacteria</taxon>
        <taxon>Bacillati</taxon>
        <taxon>Bacillota</taxon>
        <taxon>Clostridia</taxon>
        <taxon>Eubacteriales</taxon>
        <taxon>Oscillospiraceae</taxon>
        <taxon>Lawsonibacter</taxon>
    </lineage>
</organism>
<evidence type="ECO:0000256" key="12">
    <source>
        <dbReference type="ARBA" id="ARBA00023002"/>
    </source>
</evidence>
<dbReference type="Proteomes" id="UP000607645">
    <property type="component" value="Unassembled WGS sequence"/>
</dbReference>
<dbReference type="InterPro" id="IPR011601">
    <property type="entry name" value="MurB_C"/>
</dbReference>
<evidence type="ECO:0000256" key="5">
    <source>
        <dbReference type="ARBA" id="ARBA00022490"/>
    </source>
</evidence>
<accession>A0A8J6JK53</accession>
<feature type="domain" description="FAD-binding PCMH-type" evidence="17">
    <location>
        <begin position="33"/>
        <end position="199"/>
    </location>
</feature>
<dbReference type="Gene3D" id="3.30.43.10">
    <property type="entry name" value="Uridine Diphospho-n-acetylenolpyruvylglucosamine Reductase, domain 2"/>
    <property type="match status" value="1"/>
</dbReference>
<dbReference type="AlphaFoldDB" id="A0A8J6JK53"/>
<dbReference type="EC" id="1.3.1.98" evidence="16"/>
<dbReference type="RefSeq" id="WP_155151973.1">
    <property type="nucleotide sequence ID" value="NZ_JACOPQ010000008.1"/>
</dbReference>
<evidence type="ECO:0000256" key="2">
    <source>
        <dbReference type="ARBA" id="ARBA00003921"/>
    </source>
</evidence>
<evidence type="ECO:0000256" key="11">
    <source>
        <dbReference type="ARBA" id="ARBA00022984"/>
    </source>
</evidence>
<dbReference type="GO" id="GO:0009252">
    <property type="term" value="P:peptidoglycan biosynthetic process"/>
    <property type="evidence" value="ECO:0007669"/>
    <property type="project" value="UniProtKB-UniRule"/>
</dbReference>
<dbReference type="NCBIfam" id="NF010480">
    <property type="entry name" value="PRK13905.1"/>
    <property type="match status" value="1"/>
</dbReference>
<dbReference type="GO" id="GO:0008762">
    <property type="term" value="F:UDP-N-acetylmuramate dehydrogenase activity"/>
    <property type="evidence" value="ECO:0007669"/>
    <property type="project" value="UniProtKB-UniRule"/>
</dbReference>
<keyword evidence="8 16" id="KW-0274">FAD</keyword>
<feature type="active site" evidence="16">
    <location>
        <position position="178"/>
    </location>
</feature>
<dbReference type="GO" id="GO:0008360">
    <property type="term" value="P:regulation of cell shape"/>
    <property type="evidence" value="ECO:0007669"/>
    <property type="project" value="UniProtKB-KW"/>
</dbReference>
<dbReference type="InterPro" id="IPR016167">
    <property type="entry name" value="FAD-bd_PCMH_sub1"/>
</dbReference>
<dbReference type="SUPFAM" id="SSF56176">
    <property type="entry name" value="FAD-binding/transporter-associated domain-like"/>
    <property type="match status" value="1"/>
</dbReference>
<dbReference type="InterPro" id="IPR036635">
    <property type="entry name" value="MurB_C_sf"/>
</dbReference>
<dbReference type="Pfam" id="PF02873">
    <property type="entry name" value="MurB_C"/>
    <property type="match status" value="1"/>
</dbReference>
<evidence type="ECO:0000256" key="10">
    <source>
        <dbReference type="ARBA" id="ARBA00022960"/>
    </source>
</evidence>
<evidence type="ECO:0000256" key="7">
    <source>
        <dbReference type="ARBA" id="ARBA00022630"/>
    </source>
</evidence>
<dbReference type="PANTHER" id="PTHR21071">
    <property type="entry name" value="UDP-N-ACETYLENOLPYRUVOYLGLUCOSAMINE REDUCTASE"/>
    <property type="match status" value="1"/>
</dbReference>
<dbReference type="Gene3D" id="3.90.78.10">
    <property type="entry name" value="UDP-N-acetylenolpyruvoylglucosamine reductase, C-terminal domain"/>
    <property type="match status" value="1"/>
</dbReference>
<keyword evidence="5 16" id="KW-0963">Cytoplasm</keyword>
<keyword evidence="6 16" id="KW-0132">Cell division</keyword>
<evidence type="ECO:0000313" key="19">
    <source>
        <dbReference type="Proteomes" id="UP000607645"/>
    </source>
</evidence>
<comment type="pathway">
    <text evidence="4 16">Cell wall biogenesis; peptidoglycan biosynthesis.</text>
</comment>
<dbReference type="InterPro" id="IPR016169">
    <property type="entry name" value="FAD-bd_PCMH_sub2"/>
</dbReference>
<dbReference type="InterPro" id="IPR006094">
    <property type="entry name" value="Oxid_FAD_bind_N"/>
</dbReference>
<evidence type="ECO:0000256" key="6">
    <source>
        <dbReference type="ARBA" id="ARBA00022618"/>
    </source>
</evidence>
<evidence type="ECO:0000256" key="9">
    <source>
        <dbReference type="ARBA" id="ARBA00022857"/>
    </source>
</evidence>
<keyword evidence="12 16" id="KW-0560">Oxidoreductase</keyword>
<keyword evidence="14 16" id="KW-0961">Cell wall biogenesis/degradation</keyword>
<keyword evidence="13 16" id="KW-0131">Cell cycle</keyword>
<comment type="subcellular location">
    <subcellularLocation>
        <location evidence="3 16">Cytoplasm</location>
    </subcellularLocation>
</comment>
<name>A0A8J6JK53_9FIRM</name>
<comment type="catalytic activity">
    <reaction evidence="15 16">
        <text>UDP-N-acetyl-alpha-D-muramate + NADP(+) = UDP-N-acetyl-3-O-(1-carboxyvinyl)-alpha-D-glucosamine + NADPH + H(+)</text>
        <dbReference type="Rhea" id="RHEA:12248"/>
        <dbReference type="ChEBI" id="CHEBI:15378"/>
        <dbReference type="ChEBI" id="CHEBI:57783"/>
        <dbReference type="ChEBI" id="CHEBI:58349"/>
        <dbReference type="ChEBI" id="CHEBI:68483"/>
        <dbReference type="ChEBI" id="CHEBI:70757"/>
        <dbReference type="EC" id="1.3.1.98"/>
    </reaction>
</comment>
<evidence type="ECO:0000256" key="1">
    <source>
        <dbReference type="ARBA" id="ARBA00001974"/>
    </source>
</evidence>
<dbReference type="GO" id="GO:0071949">
    <property type="term" value="F:FAD binding"/>
    <property type="evidence" value="ECO:0007669"/>
    <property type="project" value="InterPro"/>
</dbReference>
<gene>
    <name evidence="16 18" type="primary">murB</name>
    <name evidence="18" type="ORF">H8S62_10900</name>
</gene>
<keyword evidence="10 16" id="KW-0133">Cell shape</keyword>
<dbReference type="EMBL" id="JACOPQ010000008">
    <property type="protein sequence ID" value="MBC5737513.1"/>
    <property type="molecule type" value="Genomic_DNA"/>
</dbReference>
<dbReference type="Pfam" id="PF01565">
    <property type="entry name" value="FAD_binding_4"/>
    <property type="match status" value="1"/>
</dbReference>
<evidence type="ECO:0000313" key="18">
    <source>
        <dbReference type="EMBL" id="MBC5737513.1"/>
    </source>
</evidence>
<dbReference type="InterPro" id="IPR036318">
    <property type="entry name" value="FAD-bd_PCMH-like_sf"/>
</dbReference>
<dbReference type="InterPro" id="IPR016166">
    <property type="entry name" value="FAD-bd_PCMH"/>
</dbReference>
<dbReference type="Gene3D" id="3.30.465.10">
    <property type="match status" value="1"/>
</dbReference>
<feature type="active site" evidence="16">
    <location>
        <position position="298"/>
    </location>
</feature>
<dbReference type="HAMAP" id="MF_00037">
    <property type="entry name" value="MurB"/>
    <property type="match status" value="1"/>
</dbReference>
<keyword evidence="11 16" id="KW-0573">Peptidoglycan synthesis</keyword>
<comment type="function">
    <text evidence="2 16">Cell wall formation.</text>
</comment>
<dbReference type="GO" id="GO:0005829">
    <property type="term" value="C:cytosol"/>
    <property type="evidence" value="ECO:0007669"/>
    <property type="project" value="TreeGrafter"/>
</dbReference>
<evidence type="ECO:0000259" key="17">
    <source>
        <dbReference type="PROSITE" id="PS51387"/>
    </source>
</evidence>
<keyword evidence="7 16" id="KW-0285">Flavoprotein</keyword>
<dbReference type="UniPathway" id="UPA00219"/>
<evidence type="ECO:0000256" key="16">
    <source>
        <dbReference type="HAMAP-Rule" id="MF_00037"/>
    </source>
</evidence>
<dbReference type="GO" id="GO:0071555">
    <property type="term" value="P:cell wall organization"/>
    <property type="evidence" value="ECO:0007669"/>
    <property type="project" value="UniProtKB-KW"/>
</dbReference>
<keyword evidence="19" id="KW-1185">Reference proteome</keyword>
<feature type="active site" description="Proton donor" evidence="16">
    <location>
        <position position="228"/>
    </location>
</feature>
<dbReference type="NCBIfam" id="TIGR00179">
    <property type="entry name" value="murB"/>
    <property type="match status" value="1"/>
</dbReference>
<evidence type="ECO:0000256" key="3">
    <source>
        <dbReference type="ARBA" id="ARBA00004496"/>
    </source>
</evidence>
<proteinExistence type="inferred from homology"/>
<evidence type="ECO:0000256" key="4">
    <source>
        <dbReference type="ARBA" id="ARBA00004752"/>
    </source>
</evidence>
<evidence type="ECO:0000256" key="13">
    <source>
        <dbReference type="ARBA" id="ARBA00023306"/>
    </source>
</evidence>
<evidence type="ECO:0000256" key="14">
    <source>
        <dbReference type="ARBA" id="ARBA00023316"/>
    </source>
</evidence>
<dbReference type="PANTHER" id="PTHR21071:SF4">
    <property type="entry name" value="UDP-N-ACETYLENOLPYRUVOYLGLUCOSAMINE REDUCTASE"/>
    <property type="match status" value="1"/>
</dbReference>
<dbReference type="InterPro" id="IPR003170">
    <property type="entry name" value="MurB"/>
</dbReference>
<keyword evidence="9 16" id="KW-0521">NADP</keyword>
<evidence type="ECO:0000256" key="15">
    <source>
        <dbReference type="ARBA" id="ARBA00048914"/>
    </source>
</evidence>
<reference evidence="18" key="1">
    <citation type="submission" date="2020-08" db="EMBL/GenBank/DDBJ databases">
        <title>Genome public.</title>
        <authorList>
            <person name="Liu C."/>
            <person name="Sun Q."/>
        </authorList>
    </citation>
    <scope>NUCLEOTIDE SEQUENCE</scope>
    <source>
        <strain evidence="18">NSJ-52</strain>
    </source>
</reference>
<dbReference type="GO" id="GO:0051301">
    <property type="term" value="P:cell division"/>
    <property type="evidence" value="ECO:0007669"/>
    <property type="project" value="UniProtKB-KW"/>
</dbReference>
<dbReference type="SUPFAM" id="SSF56194">
    <property type="entry name" value="Uridine diphospho-N-Acetylenolpyruvylglucosamine reductase, MurB, C-terminal domain"/>
    <property type="match status" value="1"/>
</dbReference>
<comment type="similarity">
    <text evidence="16">Belongs to the MurB family.</text>
</comment>
<dbReference type="PROSITE" id="PS51387">
    <property type="entry name" value="FAD_PCMH"/>
    <property type="match status" value="1"/>
</dbReference>
<evidence type="ECO:0000256" key="8">
    <source>
        <dbReference type="ARBA" id="ARBA00022827"/>
    </source>
</evidence>
<comment type="cofactor">
    <cofactor evidence="1 16">
        <name>FAD</name>
        <dbReference type="ChEBI" id="CHEBI:57692"/>
    </cofactor>
</comment>
<sequence length="305" mass="32193">MDSYSTLTNDLRAACPGLELRENEPMARHTTFRVGGPVRLMALPKSGTEAAAAVKAARALGITPFFMGNGSNLLAADRGWEGFIIKTQTGLDALEADGSAITAGSGVLLVRLANFARELGLTGLEFAHGIPGSVGGAVTMNAGAYDGEIRQVCVETTVLTPEGELETVAGEEQDFSYRHSAFSGGARLILGAKFQLQRGDGAAIQARMDELMERRRSKQPLEYPSAGSTFKRPAGHFAAALIDRCGLKGRRVGGAQVSEKHAGFIVNRGGATCADILALAELVRETVLRETGVTLEMEVRTLGIS</sequence>
<protein>
    <recommendedName>
        <fullName evidence="16">UDP-N-acetylenolpyruvoylglucosamine reductase</fullName>
        <ecNumber evidence="16">1.3.1.98</ecNumber>
    </recommendedName>
    <alternativeName>
        <fullName evidence="16">UDP-N-acetylmuramate dehydrogenase</fullName>
    </alternativeName>
</protein>
<comment type="caution">
    <text evidence="18">The sequence shown here is derived from an EMBL/GenBank/DDBJ whole genome shotgun (WGS) entry which is preliminary data.</text>
</comment>